<reference evidence="3 4" key="1">
    <citation type="submission" date="2024-05" db="EMBL/GenBank/DDBJ databases">
        <title>A high-quality chromosomal-level genome assembly of Topmouth culter (Culter alburnus).</title>
        <authorList>
            <person name="Zhao H."/>
        </authorList>
    </citation>
    <scope>NUCLEOTIDE SEQUENCE [LARGE SCALE GENOMIC DNA]</scope>
    <source>
        <strain evidence="3">CATC2023</strain>
        <tissue evidence="3">Muscle</tissue>
    </source>
</reference>
<proteinExistence type="predicted"/>
<sequence length="506" mass="58533">MNEWKDRARKSLRDAGKPYVNRRGEQKRGKSPPKEGKACKETCPRQCSSLTDQRKLQLFTEFYAVSYERQQAIILSGLEQHKVIQEKLGSQSEGTEQVVRSPLEDFRGKHKNRPHSIYPAVREGIREHILSFPRQPNHYSWMKGDVEREYLSPDLNLLRMFRLYKENNPASTAKFWLYRDIFKQQNLSFGQPRSDTCAKCDALFSKLVAATTDGERLKITAESELHHRKAEKAYTQLQADTEWAKANDDCHLANYNLCIQEMGTDKPPTMCLWHEGIAHRGSIEVASCLLKWAETSFAPLVQAKERKLIIYSDRCCGQNNNWRVLNLMALLVSRGYFSQIEQKFMVSGHSFLPCDRSFATLDKRRKVSTLHTPSDVAEMIRGARQLHPFKVIEMKCADFRQLPDATLKHPPGFLITSMMWLKVTATDPWCVHTKGSHSLYEGWKHWLITKQRKNQPPPAPLFSTTYARAYEDPLPIKKEKHRDLMEMLAYMPAEAQAFYGTLECEE</sequence>
<gene>
    <name evidence="3" type="ORF">ABG768_021832</name>
</gene>
<feature type="region of interest" description="Disordered" evidence="1">
    <location>
        <begin position="1"/>
        <end position="41"/>
    </location>
</feature>
<protein>
    <recommendedName>
        <fullName evidence="2">DUF7869 domain-containing protein</fullName>
    </recommendedName>
</protein>
<evidence type="ECO:0000256" key="1">
    <source>
        <dbReference type="SAM" id="MobiDB-lite"/>
    </source>
</evidence>
<dbReference type="PANTHER" id="PTHR10773">
    <property type="entry name" value="DNA-DIRECTED RNA POLYMERASES I, II, AND III SUBUNIT RPABC2"/>
    <property type="match status" value="1"/>
</dbReference>
<accession>A0AAW2AV88</accession>
<dbReference type="Pfam" id="PF25273">
    <property type="entry name" value="DUF7869"/>
    <property type="match status" value="1"/>
</dbReference>
<organism evidence="3 4">
    <name type="scientific">Culter alburnus</name>
    <name type="common">Topmouth culter</name>
    <dbReference type="NCBI Taxonomy" id="194366"/>
    <lineage>
        <taxon>Eukaryota</taxon>
        <taxon>Metazoa</taxon>
        <taxon>Chordata</taxon>
        <taxon>Craniata</taxon>
        <taxon>Vertebrata</taxon>
        <taxon>Euteleostomi</taxon>
        <taxon>Actinopterygii</taxon>
        <taxon>Neopterygii</taxon>
        <taxon>Teleostei</taxon>
        <taxon>Ostariophysi</taxon>
        <taxon>Cypriniformes</taxon>
        <taxon>Xenocyprididae</taxon>
        <taxon>Xenocypridinae</taxon>
        <taxon>Culter</taxon>
    </lineage>
</organism>
<evidence type="ECO:0000313" key="4">
    <source>
        <dbReference type="Proteomes" id="UP001479290"/>
    </source>
</evidence>
<dbReference type="AlphaFoldDB" id="A0AAW2AV88"/>
<evidence type="ECO:0000259" key="2">
    <source>
        <dbReference type="Pfam" id="PF25273"/>
    </source>
</evidence>
<comment type="caution">
    <text evidence="3">The sequence shown here is derived from an EMBL/GenBank/DDBJ whole genome shotgun (WGS) entry which is preliminary data.</text>
</comment>
<dbReference type="PANTHER" id="PTHR10773:SF19">
    <property type="match status" value="1"/>
</dbReference>
<name>A0AAW2AV88_CULAL</name>
<dbReference type="InterPro" id="IPR057191">
    <property type="entry name" value="DUF7869"/>
</dbReference>
<evidence type="ECO:0000313" key="3">
    <source>
        <dbReference type="EMBL" id="KAK9976627.1"/>
    </source>
</evidence>
<keyword evidence="4" id="KW-1185">Reference proteome</keyword>
<dbReference type="EMBL" id="JAWDJR010000004">
    <property type="protein sequence ID" value="KAK9976627.1"/>
    <property type="molecule type" value="Genomic_DNA"/>
</dbReference>
<dbReference type="Proteomes" id="UP001479290">
    <property type="component" value="Unassembled WGS sequence"/>
</dbReference>
<feature type="domain" description="DUF7869" evidence="2">
    <location>
        <begin position="305"/>
        <end position="402"/>
    </location>
</feature>